<sequence>MVDGDYATRPQGILKIVGAILGFTTMIVIVTTLPLKEIDAPPFNVTEPLYAVAPETRACGVLLFVPIYVWVVCLTLLLLRISEGGGMDIFVRRCFMFFDVSIKSIFYASFFSYLNANRDFA</sequence>
<keyword evidence="1" id="KW-0812">Transmembrane</keyword>
<dbReference type="Proteomes" id="UP000281553">
    <property type="component" value="Unassembled WGS sequence"/>
</dbReference>
<gene>
    <name evidence="2" type="ORF">DILT_LOCUS1654</name>
</gene>
<proteinExistence type="predicted"/>
<feature type="transmembrane region" description="Helical" evidence="1">
    <location>
        <begin position="94"/>
        <end position="114"/>
    </location>
</feature>
<evidence type="ECO:0000256" key="1">
    <source>
        <dbReference type="SAM" id="Phobius"/>
    </source>
</evidence>
<keyword evidence="1" id="KW-0472">Membrane</keyword>
<organism evidence="2 3">
    <name type="scientific">Dibothriocephalus latus</name>
    <name type="common">Fish tapeworm</name>
    <name type="synonym">Diphyllobothrium latum</name>
    <dbReference type="NCBI Taxonomy" id="60516"/>
    <lineage>
        <taxon>Eukaryota</taxon>
        <taxon>Metazoa</taxon>
        <taxon>Spiralia</taxon>
        <taxon>Lophotrochozoa</taxon>
        <taxon>Platyhelminthes</taxon>
        <taxon>Cestoda</taxon>
        <taxon>Eucestoda</taxon>
        <taxon>Diphyllobothriidea</taxon>
        <taxon>Diphyllobothriidae</taxon>
        <taxon>Dibothriocephalus</taxon>
    </lineage>
</organism>
<name>A0A3P6QQZ7_DIBLA</name>
<evidence type="ECO:0000313" key="3">
    <source>
        <dbReference type="Proteomes" id="UP000281553"/>
    </source>
</evidence>
<accession>A0A3P6QQZ7</accession>
<feature type="transmembrane region" description="Helical" evidence="1">
    <location>
        <begin position="61"/>
        <end position="82"/>
    </location>
</feature>
<keyword evidence="1" id="KW-1133">Transmembrane helix</keyword>
<evidence type="ECO:0000313" key="2">
    <source>
        <dbReference type="EMBL" id="VDK48427.1"/>
    </source>
</evidence>
<keyword evidence="3" id="KW-1185">Reference proteome</keyword>
<protein>
    <submittedName>
        <fullName evidence="2">Uncharacterized protein</fullName>
    </submittedName>
</protein>
<reference evidence="2 3" key="1">
    <citation type="submission" date="2018-11" db="EMBL/GenBank/DDBJ databases">
        <authorList>
            <consortium name="Pathogen Informatics"/>
        </authorList>
    </citation>
    <scope>NUCLEOTIDE SEQUENCE [LARGE SCALE GENOMIC DNA]</scope>
</reference>
<feature type="transmembrane region" description="Helical" evidence="1">
    <location>
        <begin position="12"/>
        <end position="35"/>
    </location>
</feature>
<dbReference type="EMBL" id="UYRU01012782">
    <property type="protein sequence ID" value="VDK48427.1"/>
    <property type="molecule type" value="Genomic_DNA"/>
</dbReference>
<dbReference type="AlphaFoldDB" id="A0A3P6QQZ7"/>